<feature type="region of interest" description="Disordered" evidence="1">
    <location>
        <begin position="110"/>
        <end position="133"/>
    </location>
</feature>
<comment type="caution">
    <text evidence="2">The sequence shown here is derived from an EMBL/GenBank/DDBJ whole genome shotgun (WGS) entry which is preliminary data.</text>
</comment>
<protein>
    <submittedName>
        <fullName evidence="2">Uncharacterized protein</fullName>
    </submittedName>
</protein>
<feature type="compositionally biased region" description="Basic and acidic residues" evidence="1">
    <location>
        <begin position="122"/>
        <end position="133"/>
    </location>
</feature>
<proteinExistence type="predicted"/>
<accession>A0A9D7E4E4</accession>
<evidence type="ECO:0000313" key="3">
    <source>
        <dbReference type="Proteomes" id="UP000807785"/>
    </source>
</evidence>
<dbReference type="Proteomes" id="UP000807785">
    <property type="component" value="Unassembled WGS sequence"/>
</dbReference>
<name>A0A9D7E4E4_9PROT</name>
<reference evidence="2" key="1">
    <citation type="submission" date="2020-10" db="EMBL/GenBank/DDBJ databases">
        <title>Connecting structure to function with the recovery of over 1000 high-quality activated sludge metagenome-assembled genomes encoding full-length rRNA genes using long-read sequencing.</title>
        <authorList>
            <person name="Singleton C.M."/>
            <person name="Petriglieri F."/>
            <person name="Kristensen J.M."/>
            <person name="Kirkegaard R.H."/>
            <person name="Michaelsen T.Y."/>
            <person name="Andersen M.H."/>
            <person name="Karst S.M."/>
            <person name="Dueholm M.S."/>
            <person name="Nielsen P.H."/>
            <person name="Albertsen M."/>
        </authorList>
    </citation>
    <scope>NUCLEOTIDE SEQUENCE</scope>
    <source>
        <strain evidence="2">Bjer_18-Q3-R1-45_BAT3C.347</strain>
    </source>
</reference>
<organism evidence="2 3">
    <name type="scientific">Candidatus Methylophosphatis roskildensis</name>
    <dbReference type="NCBI Taxonomy" id="2899263"/>
    <lineage>
        <taxon>Bacteria</taxon>
        <taxon>Pseudomonadati</taxon>
        <taxon>Pseudomonadota</taxon>
        <taxon>Betaproteobacteria</taxon>
        <taxon>Nitrosomonadales</taxon>
        <taxon>Sterolibacteriaceae</taxon>
        <taxon>Candidatus Methylophosphatis</taxon>
    </lineage>
</organism>
<gene>
    <name evidence="2" type="ORF">IPH26_11765</name>
</gene>
<evidence type="ECO:0000256" key="1">
    <source>
        <dbReference type="SAM" id="MobiDB-lite"/>
    </source>
</evidence>
<dbReference type="EMBL" id="JADJEV010000003">
    <property type="protein sequence ID" value="MBK6973578.1"/>
    <property type="molecule type" value="Genomic_DNA"/>
</dbReference>
<sequence>MTFPQLLLLLSVLSLIALLVWQKRERRRMDEIATLARAGGPYHCVAIRSRGVVCVAARTLVGKRLLSSEAPTLPVPGCTSANCRCSYVHYDDRRTDDRREIYRSRQLHDDLRPERRMRKDRRRDSRLRTSEAV</sequence>
<dbReference type="AlphaFoldDB" id="A0A9D7E4E4"/>
<evidence type="ECO:0000313" key="2">
    <source>
        <dbReference type="EMBL" id="MBK6973578.1"/>
    </source>
</evidence>